<dbReference type="AlphaFoldDB" id="A0A1H9GEW8"/>
<evidence type="ECO:0000313" key="1">
    <source>
        <dbReference type="EMBL" id="SEQ48652.1"/>
    </source>
</evidence>
<evidence type="ECO:0000313" key="2">
    <source>
        <dbReference type="Proteomes" id="UP000198749"/>
    </source>
</evidence>
<dbReference type="EMBL" id="FOGB01000004">
    <property type="protein sequence ID" value="SEQ48652.1"/>
    <property type="molecule type" value="Genomic_DNA"/>
</dbReference>
<dbReference type="STRING" id="355243.SAMN03080615_01643"/>
<keyword evidence="2" id="KW-1185">Reference proteome</keyword>
<accession>A0A1H9GEW8</accession>
<reference evidence="2" key="1">
    <citation type="submission" date="2016-10" db="EMBL/GenBank/DDBJ databases">
        <authorList>
            <person name="Varghese N."/>
            <person name="Submissions S."/>
        </authorList>
    </citation>
    <scope>NUCLEOTIDE SEQUENCE [LARGE SCALE GENOMIC DNA]</scope>
    <source>
        <strain evidence="2">DSM 18887</strain>
    </source>
</reference>
<name>A0A1H9GEW8_9GAMM</name>
<gene>
    <name evidence="1" type="ORF">SAMN03080615_01643</name>
</gene>
<sequence>MAAYLYHPKGSMCVHCAKQAEDCSKLDFRSMPVVKQYSQGGDPTVFKVVACRVFVRAA</sequence>
<dbReference type="RefSeq" id="WP_175483476.1">
    <property type="nucleotide sequence ID" value="NZ_AP025284.1"/>
</dbReference>
<organism evidence="1 2">
    <name type="scientific">Amphritea atlantica</name>
    <dbReference type="NCBI Taxonomy" id="355243"/>
    <lineage>
        <taxon>Bacteria</taxon>
        <taxon>Pseudomonadati</taxon>
        <taxon>Pseudomonadota</taxon>
        <taxon>Gammaproteobacteria</taxon>
        <taxon>Oceanospirillales</taxon>
        <taxon>Oceanospirillaceae</taxon>
        <taxon>Amphritea</taxon>
    </lineage>
</organism>
<proteinExistence type="predicted"/>
<protein>
    <submittedName>
        <fullName evidence="1">Uncharacterized protein</fullName>
    </submittedName>
</protein>
<dbReference type="Proteomes" id="UP000198749">
    <property type="component" value="Unassembled WGS sequence"/>
</dbReference>